<evidence type="ECO:0000313" key="5">
    <source>
        <dbReference type="EMBL" id="MFB9820452.1"/>
    </source>
</evidence>
<evidence type="ECO:0000259" key="4">
    <source>
        <dbReference type="SMART" id="SM00507"/>
    </source>
</evidence>
<dbReference type="InterPro" id="IPR003507">
    <property type="entry name" value="S66_fam"/>
</dbReference>
<name>A0ABV5Y0D7_ARTRM</name>
<gene>
    <name evidence="5" type="ORF">ACFFP1_13205</name>
</gene>
<protein>
    <submittedName>
        <fullName evidence="5">LD-carboxypeptidase</fullName>
    </submittedName>
</protein>
<dbReference type="PANTHER" id="PTHR30237">
    <property type="entry name" value="MURAMOYLTETRAPEPTIDE CARBOXYPEPTIDASE"/>
    <property type="match status" value="1"/>
</dbReference>
<dbReference type="SMART" id="SM00507">
    <property type="entry name" value="HNHc"/>
    <property type="match status" value="1"/>
</dbReference>
<feature type="region of interest" description="Disordered" evidence="3">
    <location>
        <begin position="750"/>
        <end position="770"/>
    </location>
</feature>
<dbReference type="InterPro" id="IPR027478">
    <property type="entry name" value="LdcA_N"/>
</dbReference>
<dbReference type="Gene3D" id="3.50.30.60">
    <property type="entry name" value="LD-carboxypeptidase A C-terminal domain-like"/>
    <property type="match status" value="1"/>
</dbReference>
<dbReference type="CDD" id="cd07062">
    <property type="entry name" value="Peptidase_S66_mccF_like"/>
    <property type="match status" value="1"/>
</dbReference>
<accession>A0ABV5Y0D7</accession>
<dbReference type="InterPro" id="IPR040921">
    <property type="entry name" value="Peptidase_S66C"/>
</dbReference>
<keyword evidence="6" id="KW-1185">Reference proteome</keyword>
<dbReference type="InterPro" id="IPR029062">
    <property type="entry name" value="Class_I_gatase-like"/>
</dbReference>
<dbReference type="Pfam" id="PF17676">
    <property type="entry name" value="Peptidase_S66C"/>
    <property type="match status" value="1"/>
</dbReference>
<comment type="caution">
    <text evidence="5">The sequence shown here is derived from an EMBL/GenBank/DDBJ whole genome shotgun (WGS) entry which is preliminary data.</text>
</comment>
<dbReference type="Proteomes" id="UP001589702">
    <property type="component" value="Unassembled WGS sequence"/>
</dbReference>
<dbReference type="CDD" id="cd00085">
    <property type="entry name" value="HNHc"/>
    <property type="match status" value="1"/>
</dbReference>
<dbReference type="InterPro" id="IPR040449">
    <property type="entry name" value="Peptidase_S66_N"/>
</dbReference>
<keyword evidence="2" id="KW-0378">Hydrolase</keyword>
<dbReference type="PANTHER" id="PTHR30237:SF6">
    <property type="entry name" value="CARBOXYPEPTIDASE YOCD-RELATED"/>
    <property type="match status" value="1"/>
</dbReference>
<sequence length="909" mass="96847">MERRFAEMGLRLSFGEHVDEMDGLLSSSVQSRVDDLHAAFSDPEIAGILTVIGGFSSNELLPYLDWELIAANPKILCGYSNITALQNAIHARTGLATYSGPHWSTFGMRDHFEETQAWFLDALFAEAPMELRPASAWTDDAWFRDQDARTPIPSDGWWPLQDGTASGRIVGGNPCTLNLLQGTANMPSLEGALLFLEDDFESHPATFARDLASLLQMPGAGGIRGLVIGRFQQASRMSRDLLALIVAKQPALAGLPVLANADFGHTSPMLTFAIGGEAEVSVGELSALRITRHGRGWAGYFVGACWQSIAMEAIGHLTSRQGAAPGGRFVVSPGVRALRRVPTVGQAPVPRRLALLDPGEDRGGDRGGPQRVLEGALAALQSLARTAVDDVGPLGLQDSAAFAFGVEELSRTLDYLQVVAAGQLHKVRQQEPAGGTGWTSGWGAEARADGSINGAGTPGTEVEAAGPCAGVESGGLAAEDVRAGFREFRNTGEHLRSLLRISAAEARRRLALAEDLLPGRSLTGQGIQPRYGEVAAALACGSIASRPATTITMALERVRPLCSPEAAADMEHALTMTAVENDADFLARIARRWTEAIDQDGAEPAEEALRHLQGAFLRKPKHGLQHVEIFATQDQYEHLLTVMNTAANPRTRASREPGPGDEQADAGGGSESSNAPADGRPGDSSDDDAASLDRRTRAQKLLDGLLGACKIALATGALPAAGGQRPQIMATIDHRDLLTPLKEAGQLTFLGQSGQPGRSGGPQQGTGSFTFSGPVPAATLRKIACDADIIPVVLGGEGQVLDIGRASRIFPPHIRKAITARDKGCAFPSCTMPAPWCEAHHITYWSRGGPSSVENGTLLCSHHHHLIHKEEWHIQVQAGVPWFIPPPHIDPRQQPRKNRYFHVLPSASV</sequence>
<dbReference type="Pfam" id="PF13391">
    <property type="entry name" value="HNH_2"/>
    <property type="match status" value="1"/>
</dbReference>
<dbReference type="InterPro" id="IPR027461">
    <property type="entry name" value="Carboxypeptidase_A_C_sf"/>
</dbReference>
<evidence type="ECO:0000256" key="3">
    <source>
        <dbReference type="SAM" id="MobiDB-lite"/>
    </source>
</evidence>
<comment type="similarity">
    <text evidence="1">Belongs to the peptidase S66 family.</text>
</comment>
<evidence type="ECO:0000256" key="1">
    <source>
        <dbReference type="ARBA" id="ARBA00010233"/>
    </source>
</evidence>
<proteinExistence type="inferred from homology"/>
<feature type="region of interest" description="Disordered" evidence="3">
    <location>
        <begin position="647"/>
        <end position="690"/>
    </location>
</feature>
<dbReference type="InterPro" id="IPR003615">
    <property type="entry name" value="HNH_nuc"/>
</dbReference>
<dbReference type="EMBL" id="JBHMBC010000021">
    <property type="protein sequence ID" value="MFB9820452.1"/>
    <property type="molecule type" value="Genomic_DNA"/>
</dbReference>
<evidence type="ECO:0000256" key="2">
    <source>
        <dbReference type="ARBA" id="ARBA00022801"/>
    </source>
</evidence>
<dbReference type="Pfam" id="PF02016">
    <property type="entry name" value="Peptidase_S66"/>
    <property type="match status" value="1"/>
</dbReference>
<evidence type="ECO:0000313" key="6">
    <source>
        <dbReference type="Proteomes" id="UP001589702"/>
    </source>
</evidence>
<dbReference type="RefSeq" id="WP_308193845.1">
    <property type="nucleotide sequence ID" value="NZ_BAAAWN010000001.1"/>
</dbReference>
<dbReference type="SUPFAM" id="SSF52317">
    <property type="entry name" value="Class I glutamine amidotransferase-like"/>
    <property type="match status" value="1"/>
</dbReference>
<reference evidence="5 6" key="1">
    <citation type="submission" date="2024-09" db="EMBL/GenBank/DDBJ databases">
        <authorList>
            <person name="Sun Q."/>
            <person name="Mori K."/>
        </authorList>
    </citation>
    <scope>NUCLEOTIDE SEQUENCE [LARGE SCALE GENOMIC DNA]</scope>
    <source>
        <strain evidence="5 6">JCM 1334</strain>
    </source>
</reference>
<organism evidence="5 6">
    <name type="scientific">Arthrobacter ramosus</name>
    <dbReference type="NCBI Taxonomy" id="1672"/>
    <lineage>
        <taxon>Bacteria</taxon>
        <taxon>Bacillati</taxon>
        <taxon>Actinomycetota</taxon>
        <taxon>Actinomycetes</taxon>
        <taxon>Micrococcales</taxon>
        <taxon>Micrococcaceae</taxon>
        <taxon>Arthrobacter</taxon>
    </lineage>
</organism>
<dbReference type="SUPFAM" id="SSF141986">
    <property type="entry name" value="LD-carboxypeptidase A C-terminal domain-like"/>
    <property type="match status" value="1"/>
</dbReference>
<dbReference type="InterPro" id="IPR003870">
    <property type="entry name" value="DUF222"/>
</dbReference>
<dbReference type="Gene3D" id="3.40.50.10740">
    <property type="entry name" value="Class I glutamine amidotransferase-like"/>
    <property type="match status" value="1"/>
</dbReference>
<dbReference type="Pfam" id="PF02720">
    <property type="entry name" value="DUF222"/>
    <property type="match status" value="1"/>
</dbReference>
<dbReference type="Gene3D" id="1.10.30.50">
    <property type="match status" value="1"/>
</dbReference>
<feature type="domain" description="HNH nuclease" evidence="4">
    <location>
        <begin position="813"/>
        <end position="865"/>
    </location>
</feature>